<feature type="non-terminal residue" evidence="1">
    <location>
        <position position="125"/>
    </location>
</feature>
<reference evidence="1 2" key="1">
    <citation type="submission" date="2017-11" db="EMBL/GenBank/DDBJ databases">
        <title>De novo assembly and phasing of dikaryotic genomes from two isolates of Puccinia coronata f. sp. avenae, the causal agent of oat crown rust.</title>
        <authorList>
            <person name="Miller M.E."/>
            <person name="Zhang Y."/>
            <person name="Omidvar V."/>
            <person name="Sperschneider J."/>
            <person name="Schwessinger B."/>
            <person name="Raley C."/>
            <person name="Palmer J.M."/>
            <person name="Garnica D."/>
            <person name="Upadhyaya N."/>
            <person name="Rathjen J."/>
            <person name="Taylor J.M."/>
            <person name="Park R.F."/>
            <person name="Dodds P.N."/>
            <person name="Hirsch C.D."/>
            <person name="Kianian S.F."/>
            <person name="Figueroa M."/>
        </authorList>
    </citation>
    <scope>NUCLEOTIDE SEQUENCE [LARGE SCALE GENOMIC DNA]</scope>
    <source>
        <strain evidence="1">12SD80</strain>
    </source>
</reference>
<gene>
    <name evidence="1" type="ORF">PCASD_10544</name>
</gene>
<evidence type="ECO:0000313" key="1">
    <source>
        <dbReference type="EMBL" id="PLW38370.1"/>
    </source>
</evidence>
<proteinExistence type="predicted"/>
<dbReference type="AlphaFoldDB" id="A0A2N5UKS2"/>
<accession>A0A2N5UKS2</accession>
<protein>
    <submittedName>
        <fullName evidence="1">Uncharacterized protein</fullName>
    </submittedName>
</protein>
<dbReference type="Proteomes" id="UP000235392">
    <property type="component" value="Unassembled WGS sequence"/>
</dbReference>
<evidence type="ECO:0000313" key="2">
    <source>
        <dbReference type="Proteomes" id="UP000235392"/>
    </source>
</evidence>
<sequence length="125" mass="13885">MTSLHQSSRGVCTPLDDRFKPAIKGSTHSHQWLEQTFHQEEHVLLMMAGLHWSLRRAYSSQRRVQTRHQGECVLPMMTHLYQPLRGVCIPLNGGSFPAARPAPHPQVPATSTWVPVALIAAGAGM</sequence>
<dbReference type="EMBL" id="PGCI01000129">
    <property type="protein sequence ID" value="PLW38370.1"/>
    <property type="molecule type" value="Genomic_DNA"/>
</dbReference>
<name>A0A2N5UKS2_9BASI</name>
<organism evidence="1 2">
    <name type="scientific">Puccinia coronata f. sp. avenae</name>
    <dbReference type="NCBI Taxonomy" id="200324"/>
    <lineage>
        <taxon>Eukaryota</taxon>
        <taxon>Fungi</taxon>
        <taxon>Dikarya</taxon>
        <taxon>Basidiomycota</taxon>
        <taxon>Pucciniomycotina</taxon>
        <taxon>Pucciniomycetes</taxon>
        <taxon>Pucciniales</taxon>
        <taxon>Pucciniaceae</taxon>
        <taxon>Puccinia</taxon>
    </lineage>
</organism>
<comment type="caution">
    <text evidence="1">The sequence shown here is derived from an EMBL/GenBank/DDBJ whole genome shotgun (WGS) entry which is preliminary data.</text>
</comment>